<evidence type="ECO:0000256" key="1">
    <source>
        <dbReference type="SAM" id="Phobius"/>
    </source>
</evidence>
<dbReference type="EMBL" id="JBHSGU010000002">
    <property type="protein sequence ID" value="MFC4699306.1"/>
    <property type="molecule type" value="Genomic_DNA"/>
</dbReference>
<organism evidence="2 3">
    <name type="scientific">Glaciecola siphonariae</name>
    <dbReference type="NCBI Taxonomy" id="521012"/>
    <lineage>
        <taxon>Bacteria</taxon>
        <taxon>Pseudomonadati</taxon>
        <taxon>Pseudomonadota</taxon>
        <taxon>Gammaproteobacteria</taxon>
        <taxon>Alteromonadales</taxon>
        <taxon>Alteromonadaceae</taxon>
        <taxon>Glaciecola</taxon>
    </lineage>
</organism>
<keyword evidence="1" id="KW-1133">Transmembrane helix</keyword>
<feature type="transmembrane region" description="Helical" evidence="1">
    <location>
        <begin position="56"/>
        <end position="73"/>
    </location>
</feature>
<comment type="caution">
    <text evidence="2">The sequence shown here is derived from an EMBL/GenBank/DDBJ whole genome shotgun (WGS) entry which is preliminary data.</text>
</comment>
<dbReference type="RefSeq" id="WP_382406056.1">
    <property type="nucleotide sequence ID" value="NZ_JBHSGU010000002.1"/>
</dbReference>
<accession>A0ABV9LS28</accession>
<proteinExistence type="predicted"/>
<keyword evidence="1" id="KW-0472">Membrane</keyword>
<keyword evidence="3" id="KW-1185">Reference proteome</keyword>
<feature type="transmembrane region" description="Helical" evidence="1">
    <location>
        <begin position="30"/>
        <end position="50"/>
    </location>
</feature>
<dbReference type="Proteomes" id="UP001595897">
    <property type="component" value="Unassembled WGS sequence"/>
</dbReference>
<dbReference type="InterPro" id="IPR018643">
    <property type="entry name" value="DUF2069_membrane"/>
</dbReference>
<evidence type="ECO:0000313" key="2">
    <source>
        <dbReference type="EMBL" id="MFC4699306.1"/>
    </source>
</evidence>
<gene>
    <name evidence="2" type="ORF">ACFO4O_03925</name>
</gene>
<keyword evidence="1" id="KW-0812">Transmembrane</keyword>
<sequence>MSIESSVAASGKPEEPANVMMSKTVVRYRYLALVSHVLLLAWMSIWYLALDTKADYSITFILLFYILPLLLPLKGIIQAKPYTHAWACFIVLLYFLHAITVIYAEPVYLFHAGAELVLASAMFVGCMMFARLRGQELGTNLEKLSKVMEDEKNRFEGRGQ</sequence>
<protein>
    <submittedName>
        <fullName evidence="2">DUF2069 domain-containing protein</fullName>
    </submittedName>
</protein>
<dbReference type="Pfam" id="PF09842">
    <property type="entry name" value="DUF2069"/>
    <property type="match status" value="1"/>
</dbReference>
<reference evidence="3" key="1">
    <citation type="journal article" date="2019" name="Int. J. Syst. Evol. Microbiol.">
        <title>The Global Catalogue of Microorganisms (GCM) 10K type strain sequencing project: providing services to taxonomists for standard genome sequencing and annotation.</title>
        <authorList>
            <consortium name="The Broad Institute Genomics Platform"/>
            <consortium name="The Broad Institute Genome Sequencing Center for Infectious Disease"/>
            <person name="Wu L."/>
            <person name="Ma J."/>
        </authorList>
    </citation>
    <scope>NUCLEOTIDE SEQUENCE [LARGE SCALE GENOMIC DNA]</scope>
    <source>
        <strain evidence="3">KACC 12507</strain>
    </source>
</reference>
<evidence type="ECO:0000313" key="3">
    <source>
        <dbReference type="Proteomes" id="UP001595897"/>
    </source>
</evidence>
<feature type="transmembrane region" description="Helical" evidence="1">
    <location>
        <begin position="85"/>
        <end position="104"/>
    </location>
</feature>
<feature type="transmembrane region" description="Helical" evidence="1">
    <location>
        <begin position="110"/>
        <end position="130"/>
    </location>
</feature>
<name>A0ABV9LS28_9ALTE</name>